<dbReference type="Proteomes" id="UP000838748">
    <property type="component" value="Unassembled WGS sequence"/>
</dbReference>
<reference evidence="2" key="1">
    <citation type="submission" date="2021-11" db="EMBL/GenBank/DDBJ databases">
        <authorList>
            <person name="Rodrigo-Torres L."/>
            <person name="Arahal R. D."/>
            <person name="Lucena T."/>
        </authorList>
    </citation>
    <scope>NUCLEOTIDE SEQUENCE</scope>
    <source>
        <strain evidence="2">CECT 7928</strain>
    </source>
</reference>
<evidence type="ECO:0008006" key="4">
    <source>
        <dbReference type="Google" id="ProtNLM"/>
    </source>
</evidence>
<evidence type="ECO:0000313" key="3">
    <source>
        <dbReference type="Proteomes" id="UP000838748"/>
    </source>
</evidence>
<protein>
    <recommendedName>
        <fullName evidence="4">WD40 repeat protein</fullName>
    </recommendedName>
</protein>
<dbReference type="EMBL" id="CAKLDM010000002">
    <property type="protein sequence ID" value="CAH0539774.1"/>
    <property type="molecule type" value="Genomic_DNA"/>
</dbReference>
<comment type="caution">
    <text evidence="2">The sequence shown here is derived from an EMBL/GenBank/DDBJ whole genome shotgun (WGS) entry which is preliminary data.</text>
</comment>
<feature type="chain" id="PRO_5045354803" description="WD40 repeat protein" evidence="1">
    <location>
        <begin position="20"/>
        <end position="220"/>
    </location>
</feature>
<sequence length="220" mass="24920">MRYLLILCACLSFSLSGSQTPKSVDLTQFDLPFLLGDWYLVNPNPNESAENFRTIKLTLNSNYDFQINIQKKDYSVEHWEGVYTADENTLVLGMNSEQPQVYAYSGNHNLLNLNGVTFVKALSNALAGIWSSEHLSGEDLLASEVEKMDLILQPDFVFLFRVSNQEGEEEVHKGVYYTEDDHLVLIYEDGEHSTKYSLSRDQLTLEGEGGSMFAVLNRVQ</sequence>
<keyword evidence="3" id="KW-1185">Reference proteome</keyword>
<evidence type="ECO:0000313" key="2">
    <source>
        <dbReference type="EMBL" id="CAH0539774.1"/>
    </source>
</evidence>
<name>A0ABN8E795_9VIBR</name>
<feature type="signal peptide" evidence="1">
    <location>
        <begin position="1"/>
        <end position="19"/>
    </location>
</feature>
<gene>
    <name evidence="2" type="ORF">VMF7928_02431</name>
</gene>
<dbReference type="RefSeq" id="WP_237361841.1">
    <property type="nucleotide sequence ID" value="NZ_CAKLDM010000002.1"/>
</dbReference>
<organism evidence="2 3">
    <name type="scientific">Vibrio marisflavi CECT 7928</name>
    <dbReference type="NCBI Taxonomy" id="634439"/>
    <lineage>
        <taxon>Bacteria</taxon>
        <taxon>Pseudomonadati</taxon>
        <taxon>Pseudomonadota</taxon>
        <taxon>Gammaproteobacteria</taxon>
        <taxon>Vibrionales</taxon>
        <taxon>Vibrionaceae</taxon>
        <taxon>Vibrio</taxon>
    </lineage>
</organism>
<evidence type="ECO:0000256" key="1">
    <source>
        <dbReference type="SAM" id="SignalP"/>
    </source>
</evidence>
<accession>A0ABN8E795</accession>
<keyword evidence="1" id="KW-0732">Signal</keyword>
<proteinExistence type="predicted"/>